<evidence type="ECO:0000313" key="3">
    <source>
        <dbReference type="EMBL" id="TKD02011.1"/>
    </source>
</evidence>
<comment type="caution">
    <text evidence="3">The sequence shown here is derived from an EMBL/GenBank/DDBJ whole genome shotgun (WGS) entry which is preliminary data.</text>
</comment>
<reference evidence="3 4" key="1">
    <citation type="submission" date="2019-04" db="EMBL/GenBank/DDBJ databases">
        <authorList>
            <person name="Li Y."/>
            <person name="Wang J."/>
        </authorList>
    </citation>
    <scope>NUCLEOTIDE SEQUENCE [LARGE SCALE GENOMIC DNA]</scope>
    <source>
        <strain evidence="3 4">DSM 14668</strain>
    </source>
</reference>
<proteinExistence type="predicted"/>
<protein>
    <submittedName>
        <fullName evidence="3">Pilus assembly protein PilP</fullName>
    </submittedName>
</protein>
<dbReference type="PROSITE" id="PS51257">
    <property type="entry name" value="PROKAR_LIPOPROTEIN"/>
    <property type="match status" value="1"/>
</dbReference>
<organism evidence="3 4">
    <name type="scientific">Polyangium fumosum</name>
    <dbReference type="NCBI Taxonomy" id="889272"/>
    <lineage>
        <taxon>Bacteria</taxon>
        <taxon>Pseudomonadati</taxon>
        <taxon>Myxococcota</taxon>
        <taxon>Polyangia</taxon>
        <taxon>Polyangiales</taxon>
        <taxon>Polyangiaceae</taxon>
        <taxon>Polyangium</taxon>
    </lineage>
</organism>
<feature type="compositionally biased region" description="Pro residues" evidence="1">
    <location>
        <begin position="31"/>
        <end position="42"/>
    </location>
</feature>
<dbReference type="EMBL" id="SSMQ01000036">
    <property type="protein sequence ID" value="TKD02011.1"/>
    <property type="molecule type" value="Genomic_DNA"/>
</dbReference>
<dbReference type="AlphaFoldDB" id="A0A4U1J638"/>
<feature type="region of interest" description="Disordered" evidence="1">
    <location>
        <begin position="28"/>
        <end position="52"/>
    </location>
</feature>
<feature type="compositionally biased region" description="Gly residues" evidence="1">
    <location>
        <begin position="43"/>
        <end position="52"/>
    </location>
</feature>
<feature type="signal peptide" evidence="2">
    <location>
        <begin position="1"/>
        <end position="21"/>
    </location>
</feature>
<name>A0A4U1J638_9BACT</name>
<keyword evidence="2" id="KW-0732">Signal</keyword>
<dbReference type="Proteomes" id="UP000309215">
    <property type="component" value="Unassembled WGS sequence"/>
</dbReference>
<gene>
    <name evidence="3" type="ORF">E8A74_29535</name>
</gene>
<evidence type="ECO:0000313" key="4">
    <source>
        <dbReference type="Proteomes" id="UP000309215"/>
    </source>
</evidence>
<dbReference type="OrthoDB" id="5519976at2"/>
<dbReference type="RefSeq" id="WP_136932449.1">
    <property type="nucleotide sequence ID" value="NZ_SSMQ01000036.1"/>
</dbReference>
<keyword evidence="4" id="KW-1185">Reference proteome</keyword>
<sequence length="209" mass="22504">MKSPRPKLALLLVALVPTALAAGCEEDEFYVPPPSATPPPGAGPDGGVGTDGGVVAAKKEQLDLPQREFGEADFTETEKNRDPFRGFASVFAQQAKGRTVVQRTVVIERYALDELKLSGLVTRSQPRALFIDPANVGWVIKVGDFVGKPEIVRTGGPAGIDVAINWRVDRIRDGDVVFVREDPAHPEIAPVTRVVALFPEENAGNEGRR</sequence>
<evidence type="ECO:0000256" key="1">
    <source>
        <dbReference type="SAM" id="MobiDB-lite"/>
    </source>
</evidence>
<evidence type="ECO:0000256" key="2">
    <source>
        <dbReference type="SAM" id="SignalP"/>
    </source>
</evidence>
<feature type="chain" id="PRO_5020264058" evidence="2">
    <location>
        <begin position="22"/>
        <end position="209"/>
    </location>
</feature>
<accession>A0A4U1J638</accession>